<proteinExistence type="inferred from homology"/>
<accession>A0AA43QTA4</accession>
<comment type="similarity">
    <text evidence="1">Belongs to the Gfo/Idh/MocA family.</text>
</comment>
<dbReference type="SUPFAM" id="SSF51735">
    <property type="entry name" value="NAD(P)-binding Rossmann-fold domains"/>
    <property type="match status" value="1"/>
</dbReference>
<dbReference type="InterPro" id="IPR050984">
    <property type="entry name" value="Gfo/Idh/MocA_domain"/>
</dbReference>
<dbReference type="InterPro" id="IPR055170">
    <property type="entry name" value="GFO_IDH_MocA-like_dom"/>
</dbReference>
<evidence type="ECO:0000313" key="8">
    <source>
        <dbReference type="EMBL" id="MDI1490811.1"/>
    </source>
</evidence>
<dbReference type="Pfam" id="PF01408">
    <property type="entry name" value="GFO_IDH_MocA"/>
    <property type="match status" value="1"/>
</dbReference>
<dbReference type="SUPFAM" id="SSF55347">
    <property type="entry name" value="Glyceraldehyde-3-phosphate dehydrogenase-like, C-terminal domain"/>
    <property type="match status" value="1"/>
</dbReference>
<dbReference type="InterPro" id="IPR036291">
    <property type="entry name" value="NAD(P)-bd_dom_sf"/>
</dbReference>
<feature type="domain" description="GFO/IDH/MocA-like oxidoreductase" evidence="7">
    <location>
        <begin position="149"/>
        <end position="290"/>
    </location>
</feature>
<dbReference type="Proteomes" id="UP001161017">
    <property type="component" value="Unassembled WGS sequence"/>
</dbReference>
<dbReference type="Pfam" id="PF22725">
    <property type="entry name" value="GFO_IDH_MocA_C3"/>
    <property type="match status" value="1"/>
</dbReference>
<protein>
    <recommendedName>
        <fullName evidence="3">D-xylose 1-dehydrogenase (NADP(+), D-xylono-1,5-lactone-forming)</fullName>
        <ecNumber evidence="3">1.1.1.179</ecNumber>
    </recommendedName>
    <alternativeName>
        <fullName evidence="4">D-xylose-NADP dehydrogenase</fullName>
    </alternativeName>
</protein>
<evidence type="ECO:0000256" key="4">
    <source>
        <dbReference type="ARBA" id="ARBA00042988"/>
    </source>
</evidence>
<evidence type="ECO:0000256" key="1">
    <source>
        <dbReference type="ARBA" id="ARBA00010928"/>
    </source>
</evidence>
<comment type="caution">
    <text evidence="8">The sequence shown here is derived from an EMBL/GenBank/DDBJ whole genome shotgun (WGS) entry which is preliminary data.</text>
</comment>
<evidence type="ECO:0000256" key="3">
    <source>
        <dbReference type="ARBA" id="ARBA00038984"/>
    </source>
</evidence>
<evidence type="ECO:0000259" key="6">
    <source>
        <dbReference type="Pfam" id="PF01408"/>
    </source>
</evidence>
<evidence type="ECO:0000259" key="7">
    <source>
        <dbReference type="Pfam" id="PF22725"/>
    </source>
</evidence>
<name>A0AA43QTA4_9LECA</name>
<dbReference type="InterPro" id="IPR000683">
    <property type="entry name" value="Gfo/Idh/MocA-like_OxRdtase_N"/>
</dbReference>
<dbReference type="GO" id="GO:0000166">
    <property type="term" value="F:nucleotide binding"/>
    <property type="evidence" value="ECO:0007669"/>
    <property type="project" value="InterPro"/>
</dbReference>
<evidence type="ECO:0000256" key="5">
    <source>
        <dbReference type="ARBA" id="ARBA00049233"/>
    </source>
</evidence>
<sequence length="402" mass="43999">MSKQNLTLRWGILATGGIAQSFAKDLTVDPKTRNVTNLTHVVEAAASSSSKSRAEQFLKDVDAPSSARAYGSYEELVKDPNVDIIYVATPHSHHYQNTMLCLNAGKHVLCEKAFTTNAAQAKLLVNKAQERGLFLMEAVWTRYFPISAYVRELITSGKLGALTRVSAANDKAGDPYNKHADGKHRMVNMDLAGGALLDLGIYSLTWLFQTLYLTQPEGKRARPSVVGSSMKKFPTGADTDTTILMKFPNGGGDEGDAQGIATTSMIVDSDVDGKGTSGPAVRIQGEKGEVQVWPPIYRPTKTRLILADGTCEDKQWPQPGPGKGSGWYNGFGGDMQPEGEGQGMFWEADECGFALMEGRKEGRLEGWEESVLIMEVMDEVREQNGMKYPKEVESVEYPLKMK</sequence>
<keyword evidence="9" id="KW-1185">Reference proteome</keyword>
<keyword evidence="2" id="KW-0560">Oxidoreductase</keyword>
<feature type="domain" description="Gfo/Idh/MocA-like oxidoreductase N-terminal" evidence="6">
    <location>
        <begin position="9"/>
        <end position="136"/>
    </location>
</feature>
<dbReference type="GO" id="GO:0047837">
    <property type="term" value="F:D-xylose 1-dehydrogenase (NADP+) activity"/>
    <property type="evidence" value="ECO:0007669"/>
    <property type="project" value="UniProtKB-EC"/>
</dbReference>
<evidence type="ECO:0000313" key="9">
    <source>
        <dbReference type="Proteomes" id="UP001161017"/>
    </source>
</evidence>
<gene>
    <name evidence="8" type="ORF">OHK93_002016</name>
</gene>
<comment type="catalytic activity">
    <reaction evidence="5">
        <text>D-xylose + NADP(+) = D-xylono-1,5-lactone + NADPH + H(+)</text>
        <dbReference type="Rhea" id="RHEA:22000"/>
        <dbReference type="ChEBI" id="CHEBI:15378"/>
        <dbReference type="ChEBI" id="CHEBI:15867"/>
        <dbReference type="ChEBI" id="CHEBI:53455"/>
        <dbReference type="ChEBI" id="CHEBI:57783"/>
        <dbReference type="ChEBI" id="CHEBI:58349"/>
        <dbReference type="EC" id="1.1.1.179"/>
    </reaction>
</comment>
<dbReference type="Gene3D" id="3.30.360.10">
    <property type="entry name" value="Dihydrodipicolinate Reductase, domain 2"/>
    <property type="match status" value="1"/>
</dbReference>
<evidence type="ECO:0000256" key="2">
    <source>
        <dbReference type="ARBA" id="ARBA00023002"/>
    </source>
</evidence>
<dbReference type="PANTHER" id="PTHR22604">
    <property type="entry name" value="OXIDOREDUCTASES"/>
    <property type="match status" value="1"/>
</dbReference>
<organism evidence="8 9">
    <name type="scientific">Ramalina farinacea</name>
    <dbReference type="NCBI Taxonomy" id="258253"/>
    <lineage>
        <taxon>Eukaryota</taxon>
        <taxon>Fungi</taxon>
        <taxon>Dikarya</taxon>
        <taxon>Ascomycota</taxon>
        <taxon>Pezizomycotina</taxon>
        <taxon>Lecanoromycetes</taxon>
        <taxon>OSLEUM clade</taxon>
        <taxon>Lecanoromycetidae</taxon>
        <taxon>Lecanorales</taxon>
        <taxon>Lecanorineae</taxon>
        <taxon>Ramalinaceae</taxon>
        <taxon>Ramalina</taxon>
    </lineage>
</organism>
<dbReference type="AlphaFoldDB" id="A0AA43QTA4"/>
<dbReference type="PANTHER" id="PTHR22604:SF115">
    <property type="entry name" value="DIHYDRODIOL DEHYDROGENASE, PUTATIVE (AFU_ORTHOLOGUE AFUA_1G07520)-RELATED"/>
    <property type="match status" value="1"/>
</dbReference>
<dbReference type="Gene3D" id="3.40.50.720">
    <property type="entry name" value="NAD(P)-binding Rossmann-like Domain"/>
    <property type="match status" value="1"/>
</dbReference>
<dbReference type="EMBL" id="JAPUFD010000012">
    <property type="protein sequence ID" value="MDI1490811.1"/>
    <property type="molecule type" value="Genomic_DNA"/>
</dbReference>
<dbReference type="EC" id="1.1.1.179" evidence="3"/>
<reference evidence="8" key="1">
    <citation type="journal article" date="2023" name="Genome Biol. Evol.">
        <title>First Whole Genome Sequence and Flow Cytometry Genome Size Data for the Lichen-Forming Fungus Ramalina farinacea (Ascomycota).</title>
        <authorList>
            <person name="Llewellyn T."/>
            <person name="Mian S."/>
            <person name="Hill R."/>
            <person name="Leitch I.J."/>
            <person name="Gaya E."/>
        </authorList>
    </citation>
    <scope>NUCLEOTIDE SEQUENCE</scope>
    <source>
        <strain evidence="8">LIQ254RAFAR</strain>
    </source>
</reference>